<evidence type="ECO:0000313" key="3">
    <source>
        <dbReference type="Proteomes" id="UP000837675"/>
    </source>
</evidence>
<sequence>MISKGGLVYVYSIKTKDNEEALVYVLIEARFTSDHWIALGYGNICHYCVSVIGKIMIDLPLIYPLLLYHGSESYNAPKKTYGIYSLC</sequence>
<dbReference type="EMBL" id="CAJVAF010000270">
    <property type="protein sequence ID" value="CAG7592483.1"/>
    <property type="molecule type" value="Genomic_DNA"/>
</dbReference>
<name>A0A8S4C0E2_9ACAR</name>
<feature type="domain" description="Transposase (putative) YhgA-like" evidence="1">
    <location>
        <begin position="10"/>
        <end position="80"/>
    </location>
</feature>
<dbReference type="InterPro" id="IPR006842">
    <property type="entry name" value="Transposase_31"/>
</dbReference>
<gene>
    <name evidence="2" type="ORF">MHYMCMPASI_00574</name>
</gene>
<dbReference type="Pfam" id="PF04754">
    <property type="entry name" value="Transposase_31"/>
    <property type="match status" value="1"/>
</dbReference>
<accession>A0A8S4C0E2</accession>
<keyword evidence="3" id="KW-1185">Reference proteome</keyword>
<dbReference type="Proteomes" id="UP000837675">
    <property type="component" value="Unassembled WGS sequence"/>
</dbReference>
<organism evidence="2 3">
    <name type="scientific">Hyalomma marginatum</name>
    <dbReference type="NCBI Taxonomy" id="34627"/>
    <lineage>
        <taxon>Eukaryota</taxon>
        <taxon>Metazoa</taxon>
        <taxon>Ecdysozoa</taxon>
        <taxon>Arthropoda</taxon>
        <taxon>Chelicerata</taxon>
        <taxon>Arachnida</taxon>
        <taxon>Acari</taxon>
        <taxon>Parasitiformes</taxon>
        <taxon>Ixodida</taxon>
        <taxon>Ixodoidea</taxon>
        <taxon>Ixodidae</taxon>
        <taxon>Hyalomminae</taxon>
        <taxon>Hyalomma</taxon>
    </lineage>
</organism>
<proteinExistence type="predicted"/>
<reference evidence="2" key="1">
    <citation type="submission" date="2021-06" db="EMBL/GenBank/DDBJ databases">
        <authorList>
            <person name="Nardi T."/>
            <person name="Nardi T."/>
        </authorList>
    </citation>
    <scope>NUCLEOTIDE SEQUENCE</scope>
</reference>
<comment type="caution">
    <text evidence="2">The sequence shown here is derived from an EMBL/GenBank/DDBJ whole genome shotgun (WGS) entry which is preliminary data.</text>
</comment>
<dbReference type="AlphaFoldDB" id="A0A8S4C0E2"/>
<evidence type="ECO:0000259" key="1">
    <source>
        <dbReference type="Pfam" id="PF04754"/>
    </source>
</evidence>
<evidence type="ECO:0000313" key="2">
    <source>
        <dbReference type="EMBL" id="CAG7592483.1"/>
    </source>
</evidence>
<protein>
    <submittedName>
        <fullName evidence="2">Transposase, YhgA-like</fullName>
    </submittedName>
</protein>